<organism evidence="1 2">
    <name type="scientific">Araneus ventricosus</name>
    <name type="common">Orbweaver spider</name>
    <name type="synonym">Epeira ventricosa</name>
    <dbReference type="NCBI Taxonomy" id="182803"/>
    <lineage>
        <taxon>Eukaryota</taxon>
        <taxon>Metazoa</taxon>
        <taxon>Ecdysozoa</taxon>
        <taxon>Arthropoda</taxon>
        <taxon>Chelicerata</taxon>
        <taxon>Arachnida</taxon>
        <taxon>Araneae</taxon>
        <taxon>Araneomorphae</taxon>
        <taxon>Entelegynae</taxon>
        <taxon>Araneoidea</taxon>
        <taxon>Araneidae</taxon>
        <taxon>Araneus</taxon>
    </lineage>
</organism>
<name>A0A4Y2TJE2_ARAVE</name>
<sequence length="113" mass="13107">MWGALLATQERIQGGTALFLSFWRGENLAYLLRHSHSHIRVPPHTHGRIHKFRRPFGSAAPLYLRYWSEVNLDLVRHSRPAIQQDCPKHAEFAIEILIRISDFSRTPLIRNSG</sequence>
<accession>A0A4Y2TJE2</accession>
<dbReference type="AlphaFoldDB" id="A0A4Y2TJE2"/>
<dbReference type="Proteomes" id="UP000499080">
    <property type="component" value="Unassembled WGS sequence"/>
</dbReference>
<evidence type="ECO:0000313" key="1">
    <source>
        <dbReference type="EMBL" id="GBO00719.1"/>
    </source>
</evidence>
<dbReference type="EMBL" id="BGPR01029126">
    <property type="protein sequence ID" value="GBO00719.1"/>
    <property type="molecule type" value="Genomic_DNA"/>
</dbReference>
<keyword evidence="2" id="KW-1185">Reference proteome</keyword>
<protein>
    <submittedName>
        <fullName evidence="1">Uncharacterized protein</fullName>
    </submittedName>
</protein>
<evidence type="ECO:0000313" key="2">
    <source>
        <dbReference type="Proteomes" id="UP000499080"/>
    </source>
</evidence>
<comment type="caution">
    <text evidence="1">The sequence shown here is derived from an EMBL/GenBank/DDBJ whole genome shotgun (WGS) entry which is preliminary data.</text>
</comment>
<reference evidence="1 2" key="1">
    <citation type="journal article" date="2019" name="Sci. Rep.">
        <title>Orb-weaving spider Araneus ventricosus genome elucidates the spidroin gene catalogue.</title>
        <authorList>
            <person name="Kono N."/>
            <person name="Nakamura H."/>
            <person name="Ohtoshi R."/>
            <person name="Moran D.A.P."/>
            <person name="Shinohara A."/>
            <person name="Yoshida Y."/>
            <person name="Fujiwara M."/>
            <person name="Mori M."/>
            <person name="Tomita M."/>
            <person name="Arakawa K."/>
        </authorList>
    </citation>
    <scope>NUCLEOTIDE SEQUENCE [LARGE SCALE GENOMIC DNA]</scope>
</reference>
<gene>
    <name evidence="1" type="ORF">AVEN_233481_1</name>
</gene>
<proteinExistence type="predicted"/>